<evidence type="ECO:0000256" key="1">
    <source>
        <dbReference type="ARBA" id="ARBA00001966"/>
    </source>
</evidence>
<keyword evidence="11 20" id="KW-0347">Helicase</keyword>
<keyword evidence="13 20" id="KW-0408">Iron</keyword>
<feature type="region of interest" description="Disordered" evidence="21">
    <location>
        <begin position="1700"/>
        <end position="1760"/>
    </location>
</feature>
<dbReference type="InterPro" id="IPR047187">
    <property type="entry name" value="SF1_C_Upf1"/>
</dbReference>
<keyword evidence="7 20" id="KW-0547">Nucleotide-binding</keyword>
<feature type="region of interest" description="Disordered" evidence="21">
    <location>
        <begin position="319"/>
        <end position="423"/>
    </location>
</feature>
<evidence type="ECO:0000256" key="19">
    <source>
        <dbReference type="ARBA" id="ARBA00047995"/>
    </source>
</evidence>
<evidence type="ECO:0000256" key="2">
    <source>
        <dbReference type="ARBA" id="ARBA00007913"/>
    </source>
</evidence>
<dbReference type="InterPro" id="IPR026851">
    <property type="entry name" value="Dna2/JHS1_DEXXQ-box"/>
</dbReference>
<evidence type="ECO:0000259" key="24">
    <source>
        <dbReference type="Pfam" id="PF13087"/>
    </source>
</evidence>
<keyword evidence="14 20" id="KW-0411">Iron-sulfur</keyword>
<dbReference type="Proteomes" id="UP001337655">
    <property type="component" value="Unassembled WGS sequence"/>
</dbReference>
<dbReference type="InterPro" id="IPR041677">
    <property type="entry name" value="DNA2/NAM7_AAA_11"/>
</dbReference>
<evidence type="ECO:0000313" key="26">
    <source>
        <dbReference type="Proteomes" id="UP001337655"/>
    </source>
</evidence>
<name>A0AAV9P6Y2_9PEZI</name>
<dbReference type="SUPFAM" id="SSF52540">
    <property type="entry name" value="P-loop containing nucleoside triphosphate hydrolases"/>
    <property type="match status" value="1"/>
</dbReference>
<feature type="region of interest" description="Disordered" evidence="21">
    <location>
        <begin position="259"/>
        <end position="288"/>
    </location>
</feature>
<evidence type="ECO:0000256" key="16">
    <source>
        <dbReference type="ARBA" id="ARBA00023204"/>
    </source>
</evidence>
<accession>A0AAV9P6Y2</accession>
<protein>
    <recommendedName>
        <fullName evidence="20">DNA replication ATP-dependent helicase/nuclease</fullName>
        <ecNumber evidence="20">3.1.-.-</ecNumber>
        <ecNumber evidence="20">3.6.4.12</ecNumber>
    </recommendedName>
</protein>
<feature type="domain" description="DNA2/NAM7 helicase helicase" evidence="23">
    <location>
        <begin position="1352"/>
        <end position="1418"/>
    </location>
</feature>
<keyword evidence="4 20" id="KW-0235">DNA replication</keyword>
<dbReference type="CDD" id="cd18041">
    <property type="entry name" value="DEXXQc_DNA2"/>
    <property type="match status" value="1"/>
</dbReference>
<keyword evidence="12 20" id="KW-0067">ATP-binding</keyword>
<comment type="subcellular location">
    <subcellularLocation>
        <location evidence="20">Nucleus</location>
    </subcellularLocation>
    <subcellularLocation>
        <location evidence="20">Chromosome</location>
    </subcellularLocation>
</comment>
<dbReference type="GO" id="GO:0017108">
    <property type="term" value="F:5'-flap endonuclease activity"/>
    <property type="evidence" value="ECO:0007669"/>
    <property type="project" value="UniProtKB-UniRule"/>
</dbReference>
<dbReference type="FunFam" id="3.40.50.300:FF:000789">
    <property type="entry name" value="DNA replication ATP-dependent helicase/nuclease DNA2"/>
    <property type="match status" value="1"/>
</dbReference>
<evidence type="ECO:0000256" key="20">
    <source>
        <dbReference type="RuleBase" id="RU367041"/>
    </source>
</evidence>
<dbReference type="GO" id="GO:0071932">
    <property type="term" value="P:replication fork reversal"/>
    <property type="evidence" value="ECO:0007669"/>
    <property type="project" value="TreeGrafter"/>
</dbReference>
<feature type="domain" description="DNA2/NAM7 helicase-like C-terminal" evidence="24">
    <location>
        <begin position="1427"/>
        <end position="1650"/>
    </location>
</feature>
<keyword evidence="9 20" id="KW-0227">DNA damage</keyword>
<feature type="compositionally biased region" description="Polar residues" evidence="21">
    <location>
        <begin position="413"/>
        <end position="423"/>
    </location>
</feature>
<sequence length="1786" mass="194992">MASKTKSFFENDHGNKPRPGQRHPGQNRAPLAETSTNNIPCKPPIPATSKAKTKLRTFQFAPGQSEGAVKEGSLDGTSAEVNLESYGEGGNIPRASSRELAALHQTGNYDDLDSKRKQETPQLPHAHTFPCTPGTRLPLADLVGDFDDGAKPATTREPTPEEHIGWIPNSSSNLLTPSRKRKRARSSSPSCPNTSSQRQEASAFNRSTAKEVGEKTTPEADPAADLWKRYATGQPTHDGTRISGLDQLILQTSPRMLETPAKSAGLRRWASTGNDWPTSKTKRRRMHGKASFGVLQEEPGDDSMGKSKVAAMVERLQESLATQKLANPAPKPATTVDAPSSSNPLPESGGEFTVGDAPPAHPRDEEQPLVVGDSTHPAAAQRVQPAMSKSQESYSLKATTGSMAKKDELAQPTVPTSHAATSAPLQLHSKAPLPAYRRPTISRTTSGGRQYPQRTPPLPTPLPAASCGIYDEFGDDLELSAEDLDELMSQPPPLNQRPLHQIPAHPDPPVQRPMDFEDTLAGQVRHPINADQWDDDDDEFGCDGLDEAAFAQAEIKATQAIRYSPRPVSNDRSPRSTGATSQQEGLLREPSDFRRCVVKHIADGEDTNSKGRRCYEKVISAEDHRSSKAVVIKLRDSWITTPLVRNTVVHITPAVRAGSAAPPSVAPYDLIISDQPESPFFIIHPDHLLSALKVGDSLDCMRKAVLQERVRDGETNKPMTYGNILHEIFQKALAANRWDESFLGTTAEETVANHVEGLWALGMRDCVLAIEEIKTELAELASWARIFVADEPSENATVSGQRGEKVRLSISRLIAIEEHVWSPRYGLQGKIDATVQVTVADQHGRRNKRLLYPWEVKSGRTTMSAYHKAQTALYTLLLSDRYDTNVTAGVLYYLRSSAMSLIEPPIAQKRDLLQQRNRLVAAFYQARARSKTEDVLISSTQDVEDSGLPGLVRNPRNCSTCFVRTSCFSYHALAEGGSSTSAGMIDDGKTNNGAVWSDAVGHLLHGLRDPTQVDVLKRWFVKWDGLLTLEEGNVNSLKGELWTMTSKEREAVGRCFGSLTLAPDMSSTAMNNTMSATDGIEGEGGRMTRFQYSFVRSADGLSQSFAEGSQLTTGEPVVVSSECGQWNLAKGYILGLTRHMITVGMDRTLSHARQRLRGFDHDRNQAFRGVMAVGEDGDAASTPPIAMLYRLDKDEFGSGLASVRRNLLTLMSTHPIHTKLRSQVIFSRQPEFDHSVSTPVLPASQLGEMNEDQRATVTKVLNARDYALILGMPGTGKTTTIAHIIRALLAEQKSVLVSSFTHTAVDNILLKIQDIAPANSILRLGPTAKINAQVKQFCQLGETPRKSIQEIDDAYMGCQIVATTCMGTNHTLFSRRAFDVCIVDEASQITLPVALGPLLHARKFVLVGDHYQLPPLVQNAGAREGGMDVSLFRQLSEEHPEAVATLGKQYRMCEDIMTLANVLIYDGKLRCGTEAVAQRQLRHVDLAALSAFHGSSSACNASSLGGKCWITELSRPERKVAFANIDPAGKAAFETLNAGKNITNQLEATLAAQLVLSLLAVGVPAKDIGVISLYRSQLALMRRLFKMASIPREVDIDTADRFQGRDKECIILSMVRSNASGTVGELLKDWRRVNVALTRAKSKLIVLGSRQTLRNNELLAKFVDLVEERRWSMDLLMGADTCHAFEFSSQTASAVSVEEVSSPANRLGGGASPVKSSPVKRKPQLRSPVKKPGTQSTRILKESASAGNRSPVKAGRMKVPGKVISGKKQMEEAAFQIWEDLTGDEF</sequence>
<keyword evidence="3 20" id="KW-0004">4Fe-4S</keyword>
<proteinExistence type="inferred from homology"/>
<evidence type="ECO:0000256" key="4">
    <source>
        <dbReference type="ARBA" id="ARBA00022705"/>
    </source>
</evidence>
<keyword evidence="10 20" id="KW-0378">Hydrolase</keyword>
<evidence type="ECO:0000256" key="21">
    <source>
        <dbReference type="SAM" id="MobiDB-lite"/>
    </source>
</evidence>
<keyword evidence="20" id="KW-0158">Chromosome</keyword>
<dbReference type="GO" id="GO:0005634">
    <property type="term" value="C:nucleus"/>
    <property type="evidence" value="ECO:0007669"/>
    <property type="project" value="UniProtKB-SubCell"/>
</dbReference>
<dbReference type="Gene3D" id="3.90.320.10">
    <property type="match status" value="1"/>
</dbReference>
<keyword evidence="18 20" id="KW-0511">Multifunctional enzyme</keyword>
<evidence type="ECO:0000256" key="10">
    <source>
        <dbReference type="ARBA" id="ARBA00022801"/>
    </source>
</evidence>
<dbReference type="RefSeq" id="XP_064657979.1">
    <property type="nucleotide sequence ID" value="XM_064804178.1"/>
</dbReference>
<dbReference type="CDD" id="cd18808">
    <property type="entry name" value="SF1_C_Upf1"/>
    <property type="match status" value="1"/>
</dbReference>
<gene>
    <name evidence="25" type="primary">dna2</name>
    <name evidence="25" type="ORF">LTR77_006939</name>
</gene>
<keyword evidence="6 20" id="KW-0479">Metal-binding</keyword>
<evidence type="ECO:0000313" key="25">
    <source>
        <dbReference type="EMBL" id="KAK5168369.1"/>
    </source>
</evidence>
<feature type="compositionally biased region" description="Basic and acidic residues" evidence="21">
    <location>
        <begin position="208"/>
        <end position="218"/>
    </location>
</feature>
<evidence type="ECO:0000256" key="15">
    <source>
        <dbReference type="ARBA" id="ARBA00023125"/>
    </source>
</evidence>
<dbReference type="GO" id="GO:0005524">
    <property type="term" value="F:ATP binding"/>
    <property type="evidence" value="ECO:0007669"/>
    <property type="project" value="UniProtKB-UniRule"/>
</dbReference>
<dbReference type="Pfam" id="PF13087">
    <property type="entry name" value="AAA_12"/>
    <property type="match status" value="1"/>
</dbReference>
<feature type="compositionally biased region" description="Polar residues" evidence="21">
    <location>
        <begin position="575"/>
        <end position="584"/>
    </location>
</feature>
<dbReference type="PANTHER" id="PTHR10887">
    <property type="entry name" value="DNA2/NAM7 HELICASE FAMILY"/>
    <property type="match status" value="1"/>
</dbReference>
<keyword evidence="26" id="KW-1185">Reference proteome</keyword>
<feature type="domain" description="DNA2/NAM7 helicase helicase" evidence="23">
    <location>
        <begin position="1249"/>
        <end position="1338"/>
    </location>
</feature>
<evidence type="ECO:0000256" key="17">
    <source>
        <dbReference type="ARBA" id="ARBA00023242"/>
    </source>
</evidence>
<evidence type="ECO:0000256" key="5">
    <source>
        <dbReference type="ARBA" id="ARBA00022722"/>
    </source>
</evidence>
<feature type="compositionally biased region" description="Polar residues" evidence="21">
    <location>
        <begin position="197"/>
        <end position="207"/>
    </location>
</feature>
<dbReference type="InterPro" id="IPR011604">
    <property type="entry name" value="PDDEXK-like_dom_sf"/>
</dbReference>
<keyword evidence="17 20" id="KW-0539">Nucleus</keyword>
<evidence type="ECO:0000256" key="8">
    <source>
        <dbReference type="ARBA" id="ARBA00022759"/>
    </source>
</evidence>
<feature type="region of interest" description="Disordered" evidence="21">
    <location>
        <begin position="561"/>
        <end position="588"/>
    </location>
</feature>
<evidence type="ECO:0000256" key="9">
    <source>
        <dbReference type="ARBA" id="ARBA00022763"/>
    </source>
</evidence>
<dbReference type="InterPro" id="IPR045055">
    <property type="entry name" value="DNA2/NAM7-like"/>
</dbReference>
<dbReference type="GO" id="GO:0046872">
    <property type="term" value="F:metal ion binding"/>
    <property type="evidence" value="ECO:0007669"/>
    <property type="project" value="UniProtKB-UniRule"/>
</dbReference>
<reference evidence="25 26" key="1">
    <citation type="submission" date="2023-08" db="EMBL/GenBank/DDBJ databases">
        <title>Black Yeasts Isolated from many extreme environments.</title>
        <authorList>
            <person name="Coleine C."/>
            <person name="Stajich J.E."/>
            <person name="Selbmann L."/>
        </authorList>
    </citation>
    <scope>NUCLEOTIDE SEQUENCE [LARGE SCALE GENOMIC DNA]</scope>
    <source>
        <strain evidence="25 26">CCFEE 5935</strain>
    </source>
</reference>
<dbReference type="GO" id="GO:0003677">
    <property type="term" value="F:DNA binding"/>
    <property type="evidence" value="ECO:0007669"/>
    <property type="project" value="UniProtKB-UniRule"/>
</dbReference>
<organism evidence="25 26">
    <name type="scientific">Saxophila tyrrhenica</name>
    <dbReference type="NCBI Taxonomy" id="1690608"/>
    <lineage>
        <taxon>Eukaryota</taxon>
        <taxon>Fungi</taxon>
        <taxon>Dikarya</taxon>
        <taxon>Ascomycota</taxon>
        <taxon>Pezizomycotina</taxon>
        <taxon>Dothideomycetes</taxon>
        <taxon>Dothideomycetidae</taxon>
        <taxon>Mycosphaerellales</taxon>
        <taxon>Extremaceae</taxon>
        <taxon>Saxophila</taxon>
    </lineage>
</organism>
<evidence type="ECO:0000256" key="6">
    <source>
        <dbReference type="ARBA" id="ARBA00022723"/>
    </source>
</evidence>
<keyword evidence="15 20" id="KW-0238">DNA-binding</keyword>
<comment type="similarity">
    <text evidence="2 20">Belongs to the DNA2/NAM7 helicase family.</text>
</comment>
<dbReference type="GO" id="GO:0051539">
    <property type="term" value="F:4 iron, 4 sulfur cluster binding"/>
    <property type="evidence" value="ECO:0007669"/>
    <property type="project" value="UniProtKB-UniRule"/>
</dbReference>
<keyword evidence="8 25" id="KW-0255">Endonuclease</keyword>
<feature type="region of interest" description="Disordered" evidence="21">
    <location>
        <begin position="1"/>
        <end position="53"/>
    </location>
</feature>
<evidence type="ECO:0000256" key="13">
    <source>
        <dbReference type="ARBA" id="ARBA00023004"/>
    </source>
</evidence>
<dbReference type="InterPro" id="IPR014808">
    <property type="entry name" value="DNA_replication_fac_Dna2_N"/>
</dbReference>
<feature type="compositionally biased region" description="Polar residues" evidence="21">
    <location>
        <begin position="387"/>
        <end position="402"/>
    </location>
</feature>
<dbReference type="GO" id="GO:0005737">
    <property type="term" value="C:cytoplasm"/>
    <property type="evidence" value="ECO:0007669"/>
    <property type="project" value="TreeGrafter"/>
</dbReference>
<feature type="compositionally biased region" description="Low complexity" evidence="21">
    <location>
        <begin position="186"/>
        <end position="196"/>
    </location>
</feature>
<comment type="caution">
    <text evidence="25">The sequence shown here is derived from an EMBL/GenBank/DDBJ whole genome shotgun (WGS) entry which is preliminary data.</text>
</comment>
<dbReference type="GeneID" id="89928277"/>
<dbReference type="FunFam" id="3.40.50.300:FF:001170">
    <property type="entry name" value="DNA replication helicase Dna2"/>
    <property type="match status" value="1"/>
</dbReference>
<keyword evidence="5 20" id="KW-0540">Nuclease</keyword>
<comment type="cofactor">
    <cofactor evidence="1">
        <name>[4Fe-4S] cluster</name>
        <dbReference type="ChEBI" id="CHEBI:49883"/>
    </cofactor>
</comment>
<evidence type="ECO:0000259" key="23">
    <source>
        <dbReference type="Pfam" id="PF13086"/>
    </source>
</evidence>
<comment type="function">
    <text evidence="20">Key enzyme involved in DNA replication and DNA repair. Involved in Okazaki fragments processing by cleaving long flaps that escape FEN1: flaps that are longer than 27 nucleotides are coated by replication protein A complex (RPA), leading to recruit DNA2 which cleaves the flap until it is too short to bind RPA and becomes a substrate for FEN1. Also involved in 5'-end resection of DNA during double-strand break (DSB) repair by mediating the cleavage of 5'-ssDNA.</text>
</comment>
<feature type="domain" description="DNA replication factor Dna2 N-terminal" evidence="22">
    <location>
        <begin position="625"/>
        <end position="837"/>
    </location>
</feature>
<evidence type="ECO:0000256" key="18">
    <source>
        <dbReference type="ARBA" id="ARBA00023268"/>
    </source>
</evidence>
<dbReference type="GO" id="GO:0006281">
    <property type="term" value="P:DNA repair"/>
    <property type="evidence" value="ECO:0007669"/>
    <property type="project" value="UniProtKB-KW"/>
</dbReference>
<dbReference type="PANTHER" id="PTHR10887:SF433">
    <property type="entry name" value="DNA REPLICATION ATP-DEPENDENT HELICASE_NUCLEASE DNA2"/>
    <property type="match status" value="1"/>
</dbReference>
<dbReference type="InterPro" id="IPR027417">
    <property type="entry name" value="P-loop_NTPase"/>
</dbReference>
<feature type="region of interest" description="Disordered" evidence="21">
    <location>
        <begin position="442"/>
        <end position="462"/>
    </location>
</feature>
<feature type="region of interest" description="Disordered" evidence="21">
    <location>
        <begin position="84"/>
        <end position="224"/>
    </location>
</feature>
<dbReference type="GO" id="GO:0017116">
    <property type="term" value="F:single-stranded DNA helicase activity"/>
    <property type="evidence" value="ECO:0007669"/>
    <property type="project" value="UniProtKB-UniRule"/>
</dbReference>
<dbReference type="GO" id="GO:0005694">
    <property type="term" value="C:chromosome"/>
    <property type="evidence" value="ECO:0007669"/>
    <property type="project" value="UniProtKB-SubCell"/>
</dbReference>
<dbReference type="Pfam" id="PF08696">
    <property type="entry name" value="Dna2"/>
    <property type="match status" value="1"/>
</dbReference>
<dbReference type="CDD" id="cd22318">
    <property type="entry name" value="DNA2_N-like"/>
    <property type="match status" value="1"/>
</dbReference>
<dbReference type="Pfam" id="PF13086">
    <property type="entry name" value="AAA_11"/>
    <property type="match status" value="2"/>
</dbReference>
<comment type="catalytic activity">
    <reaction evidence="19 20">
        <text>ATP + H2O = ADP + phosphate + H(+)</text>
        <dbReference type="Rhea" id="RHEA:13065"/>
        <dbReference type="ChEBI" id="CHEBI:15377"/>
        <dbReference type="ChEBI" id="CHEBI:15378"/>
        <dbReference type="ChEBI" id="CHEBI:30616"/>
        <dbReference type="ChEBI" id="CHEBI:43474"/>
        <dbReference type="ChEBI" id="CHEBI:456216"/>
        <dbReference type="EC" id="3.6.4.12"/>
    </reaction>
</comment>
<evidence type="ECO:0000259" key="22">
    <source>
        <dbReference type="Pfam" id="PF08696"/>
    </source>
</evidence>
<dbReference type="GO" id="GO:0033567">
    <property type="term" value="P:DNA replication, Okazaki fragment processing"/>
    <property type="evidence" value="ECO:0007669"/>
    <property type="project" value="UniProtKB-UniRule"/>
</dbReference>
<dbReference type="Gene3D" id="3.40.50.300">
    <property type="entry name" value="P-loop containing nucleotide triphosphate hydrolases"/>
    <property type="match status" value="2"/>
</dbReference>
<evidence type="ECO:0000256" key="14">
    <source>
        <dbReference type="ARBA" id="ARBA00023014"/>
    </source>
</evidence>
<keyword evidence="16 20" id="KW-0234">DNA repair</keyword>
<evidence type="ECO:0000256" key="11">
    <source>
        <dbReference type="ARBA" id="ARBA00022806"/>
    </source>
</evidence>
<evidence type="ECO:0000256" key="12">
    <source>
        <dbReference type="ARBA" id="ARBA00022840"/>
    </source>
</evidence>
<dbReference type="EC" id="3.1.-.-" evidence="20"/>
<dbReference type="InterPro" id="IPR041679">
    <property type="entry name" value="DNA2/NAM7-like_C"/>
</dbReference>
<evidence type="ECO:0000256" key="7">
    <source>
        <dbReference type="ARBA" id="ARBA00022741"/>
    </source>
</evidence>
<dbReference type="EC" id="3.6.4.12" evidence="20"/>
<evidence type="ECO:0000256" key="3">
    <source>
        <dbReference type="ARBA" id="ARBA00022485"/>
    </source>
</evidence>
<dbReference type="EMBL" id="JAVRRT010000010">
    <property type="protein sequence ID" value="KAK5168369.1"/>
    <property type="molecule type" value="Genomic_DNA"/>
</dbReference>